<proteinExistence type="predicted"/>
<organism evidence="1 2">
    <name type="scientific">Stylosanthes scabra</name>
    <dbReference type="NCBI Taxonomy" id="79078"/>
    <lineage>
        <taxon>Eukaryota</taxon>
        <taxon>Viridiplantae</taxon>
        <taxon>Streptophyta</taxon>
        <taxon>Embryophyta</taxon>
        <taxon>Tracheophyta</taxon>
        <taxon>Spermatophyta</taxon>
        <taxon>Magnoliopsida</taxon>
        <taxon>eudicotyledons</taxon>
        <taxon>Gunneridae</taxon>
        <taxon>Pentapetalae</taxon>
        <taxon>rosids</taxon>
        <taxon>fabids</taxon>
        <taxon>Fabales</taxon>
        <taxon>Fabaceae</taxon>
        <taxon>Papilionoideae</taxon>
        <taxon>50 kb inversion clade</taxon>
        <taxon>dalbergioids sensu lato</taxon>
        <taxon>Dalbergieae</taxon>
        <taxon>Pterocarpus clade</taxon>
        <taxon>Stylosanthes</taxon>
    </lineage>
</organism>
<dbReference type="Proteomes" id="UP001341840">
    <property type="component" value="Unassembled WGS sequence"/>
</dbReference>
<dbReference type="EMBL" id="JASCZI010243483">
    <property type="protein sequence ID" value="MED6213268.1"/>
    <property type="molecule type" value="Genomic_DNA"/>
</dbReference>
<feature type="non-terminal residue" evidence="1">
    <location>
        <position position="1"/>
    </location>
</feature>
<accession>A0ABU6YW02</accession>
<keyword evidence="2" id="KW-1185">Reference proteome</keyword>
<sequence length="96" mass="10642">GTFDYPSTLQQKRTSLPQRISDLLPTFVESPASAPIITQSTDTEYDTFGSAKPHTLGNNANPCDVALASISVMLRVAQWLENLHSHYSFPFSQRTQ</sequence>
<evidence type="ECO:0000313" key="1">
    <source>
        <dbReference type="EMBL" id="MED6213268.1"/>
    </source>
</evidence>
<comment type="caution">
    <text evidence="1">The sequence shown here is derived from an EMBL/GenBank/DDBJ whole genome shotgun (WGS) entry which is preliminary data.</text>
</comment>
<name>A0ABU6YW02_9FABA</name>
<evidence type="ECO:0000313" key="2">
    <source>
        <dbReference type="Proteomes" id="UP001341840"/>
    </source>
</evidence>
<protein>
    <submittedName>
        <fullName evidence="1">Uncharacterized protein</fullName>
    </submittedName>
</protein>
<gene>
    <name evidence="1" type="ORF">PIB30_091475</name>
</gene>
<reference evidence="1 2" key="1">
    <citation type="journal article" date="2023" name="Plants (Basel)">
        <title>Bridging the Gap: Combining Genomics and Transcriptomics Approaches to Understand Stylosanthes scabra, an Orphan Legume from the Brazilian Caatinga.</title>
        <authorList>
            <person name="Ferreira-Neto J.R.C."/>
            <person name="da Silva M.D."/>
            <person name="Binneck E."/>
            <person name="de Melo N.F."/>
            <person name="da Silva R.H."/>
            <person name="de Melo A.L.T.M."/>
            <person name="Pandolfi V."/>
            <person name="Bustamante F.O."/>
            <person name="Brasileiro-Vidal A.C."/>
            <person name="Benko-Iseppon A.M."/>
        </authorList>
    </citation>
    <scope>NUCLEOTIDE SEQUENCE [LARGE SCALE GENOMIC DNA]</scope>
    <source>
        <tissue evidence="1">Leaves</tissue>
    </source>
</reference>